<accession>A0AA39PFM5</accession>
<dbReference type="GO" id="GO:0005975">
    <property type="term" value="P:carbohydrate metabolic process"/>
    <property type="evidence" value="ECO:0007669"/>
    <property type="project" value="InterPro"/>
</dbReference>
<dbReference type="Gene3D" id="1.50.10.20">
    <property type="match status" value="1"/>
</dbReference>
<dbReference type="EMBL" id="JAUEPU010000062">
    <property type="protein sequence ID" value="KAK0482975.1"/>
    <property type="molecule type" value="Genomic_DNA"/>
</dbReference>
<evidence type="ECO:0000313" key="3">
    <source>
        <dbReference type="Proteomes" id="UP001175228"/>
    </source>
</evidence>
<organism evidence="2 3">
    <name type="scientific">Armillaria luteobubalina</name>
    <dbReference type="NCBI Taxonomy" id="153913"/>
    <lineage>
        <taxon>Eukaryota</taxon>
        <taxon>Fungi</taxon>
        <taxon>Dikarya</taxon>
        <taxon>Basidiomycota</taxon>
        <taxon>Agaricomycotina</taxon>
        <taxon>Agaricomycetes</taxon>
        <taxon>Agaricomycetidae</taxon>
        <taxon>Agaricales</taxon>
        <taxon>Marasmiineae</taxon>
        <taxon>Physalacriaceae</taxon>
        <taxon>Armillaria</taxon>
    </lineage>
</organism>
<dbReference type="Proteomes" id="UP001175228">
    <property type="component" value="Unassembled WGS sequence"/>
</dbReference>
<evidence type="ECO:0000313" key="2">
    <source>
        <dbReference type="EMBL" id="KAK0482975.1"/>
    </source>
</evidence>
<sequence length="299" mass="32693">MWPLLVWMLSVLSVVAPCTAQGLTPSVFWKNPNITSSKDERIAIASAALEKADSRLQSNGQFNDSGHDTFARLYGQMAEFDRLTNQTRYKQSLKQCFALEVAVSPLFMSSLQNYELNYGYAAARAYAAYQDLYFLDLAVTAWTTAKQATISKEQAASGSVDGKQFNLSLSCQGATLAGGTYLSTSFNDPKLSGMESGLFLVLSGLLAEATSNQTYLDSAIESANFIQSHLLDPSSIVLDSVSSKSNESCSMDSTVFLYNSGIFIEGLAILAFITRNTSIEDLYVLAAYRTNSYPEKYFC</sequence>
<dbReference type="Pfam" id="PF03663">
    <property type="entry name" value="Glyco_hydro_76"/>
    <property type="match status" value="1"/>
</dbReference>
<name>A0AA39PFM5_9AGAR</name>
<feature type="signal peptide" evidence="1">
    <location>
        <begin position="1"/>
        <end position="20"/>
    </location>
</feature>
<dbReference type="InterPro" id="IPR008928">
    <property type="entry name" value="6-hairpin_glycosidase_sf"/>
</dbReference>
<comment type="caution">
    <text evidence="2">The sequence shown here is derived from an EMBL/GenBank/DDBJ whole genome shotgun (WGS) entry which is preliminary data.</text>
</comment>
<keyword evidence="3" id="KW-1185">Reference proteome</keyword>
<evidence type="ECO:0000256" key="1">
    <source>
        <dbReference type="SAM" id="SignalP"/>
    </source>
</evidence>
<dbReference type="InterPro" id="IPR005198">
    <property type="entry name" value="Glyco_hydro_76"/>
</dbReference>
<dbReference type="SUPFAM" id="SSF48208">
    <property type="entry name" value="Six-hairpin glycosidases"/>
    <property type="match status" value="1"/>
</dbReference>
<dbReference type="AlphaFoldDB" id="A0AA39PFM5"/>
<reference evidence="2" key="1">
    <citation type="submission" date="2023-06" db="EMBL/GenBank/DDBJ databases">
        <authorList>
            <consortium name="Lawrence Berkeley National Laboratory"/>
            <person name="Ahrendt S."/>
            <person name="Sahu N."/>
            <person name="Indic B."/>
            <person name="Wong-Bajracharya J."/>
            <person name="Merenyi Z."/>
            <person name="Ke H.-M."/>
            <person name="Monk M."/>
            <person name="Kocsube S."/>
            <person name="Drula E."/>
            <person name="Lipzen A."/>
            <person name="Balint B."/>
            <person name="Henrissat B."/>
            <person name="Andreopoulos B."/>
            <person name="Martin F.M."/>
            <person name="Harder C.B."/>
            <person name="Rigling D."/>
            <person name="Ford K.L."/>
            <person name="Foster G.D."/>
            <person name="Pangilinan J."/>
            <person name="Papanicolaou A."/>
            <person name="Barry K."/>
            <person name="LaButti K."/>
            <person name="Viragh M."/>
            <person name="Koriabine M."/>
            <person name="Yan M."/>
            <person name="Riley R."/>
            <person name="Champramary S."/>
            <person name="Plett K.L."/>
            <person name="Tsai I.J."/>
            <person name="Slot J."/>
            <person name="Sipos G."/>
            <person name="Plett J."/>
            <person name="Nagy L.G."/>
            <person name="Grigoriev I.V."/>
        </authorList>
    </citation>
    <scope>NUCLEOTIDE SEQUENCE</scope>
    <source>
        <strain evidence="2">HWK02</strain>
    </source>
</reference>
<proteinExistence type="predicted"/>
<gene>
    <name evidence="2" type="ORF">EDD18DRAFT_1294026</name>
</gene>
<protein>
    <submittedName>
        <fullName evidence="2">Uncharacterized protein</fullName>
    </submittedName>
</protein>
<feature type="chain" id="PRO_5041436674" evidence="1">
    <location>
        <begin position="21"/>
        <end position="299"/>
    </location>
</feature>
<keyword evidence="1" id="KW-0732">Signal</keyword>